<dbReference type="Pfam" id="PF13346">
    <property type="entry name" value="ABC2_membrane_5"/>
    <property type="match status" value="1"/>
</dbReference>
<gene>
    <name evidence="2" type="ORF">SAMN02194393_02625</name>
</gene>
<keyword evidence="1" id="KW-1133">Transmembrane helix</keyword>
<organism evidence="2 3">
    <name type="scientific">Maledivibacter halophilus</name>
    <dbReference type="NCBI Taxonomy" id="36842"/>
    <lineage>
        <taxon>Bacteria</taxon>
        <taxon>Bacillati</taxon>
        <taxon>Bacillota</taxon>
        <taxon>Clostridia</taxon>
        <taxon>Peptostreptococcales</taxon>
        <taxon>Caminicellaceae</taxon>
        <taxon>Maledivibacter</taxon>
    </lineage>
</organism>
<dbReference type="PANTHER" id="PTHR41309">
    <property type="entry name" value="MEMBRANE PROTEIN-RELATED"/>
    <property type="match status" value="1"/>
</dbReference>
<feature type="transmembrane region" description="Helical" evidence="1">
    <location>
        <begin position="116"/>
        <end position="137"/>
    </location>
</feature>
<dbReference type="PANTHER" id="PTHR41309:SF2">
    <property type="entry name" value="MEMBRANE PROTEIN"/>
    <property type="match status" value="1"/>
</dbReference>
<feature type="transmembrane region" description="Helical" evidence="1">
    <location>
        <begin position="79"/>
        <end position="104"/>
    </location>
</feature>
<name>A0A1T5L966_9FIRM</name>
<dbReference type="Proteomes" id="UP000190285">
    <property type="component" value="Unassembled WGS sequence"/>
</dbReference>
<sequence length="221" mass="25071">MHNLLVKDFYIIKKYLWIPLFYSFVVFVLSKNIGELAVVYSIGTVMIAHTLMMYATSYDDKNNSEVVLNSLPISRFKIVLYRYISVFLFTLLGLASMILAGFVLDSLNLLNISIELKIGSVIGSLIGISLISFSYLPTYFKFGYVKAKIFNFIVFIMVFVGPVFLKNILDYGGKNEGLDKLIIFLNSQNEFLLSLFFIGIIIGAGLVSFTISMVIYNKREF</sequence>
<dbReference type="EMBL" id="FUZT01000006">
    <property type="protein sequence ID" value="SKC72521.1"/>
    <property type="molecule type" value="Genomic_DNA"/>
</dbReference>
<keyword evidence="3" id="KW-1185">Reference proteome</keyword>
<reference evidence="3" key="1">
    <citation type="submission" date="2017-02" db="EMBL/GenBank/DDBJ databases">
        <authorList>
            <person name="Varghese N."/>
            <person name="Submissions S."/>
        </authorList>
    </citation>
    <scope>NUCLEOTIDE SEQUENCE [LARGE SCALE GENOMIC DNA]</scope>
    <source>
        <strain evidence="3">M1</strain>
    </source>
</reference>
<dbReference type="RefSeq" id="WP_170917405.1">
    <property type="nucleotide sequence ID" value="NZ_FUZT01000006.1"/>
</dbReference>
<evidence type="ECO:0000313" key="3">
    <source>
        <dbReference type="Proteomes" id="UP000190285"/>
    </source>
</evidence>
<dbReference type="STRING" id="36842.SAMN02194393_02625"/>
<evidence type="ECO:0000313" key="2">
    <source>
        <dbReference type="EMBL" id="SKC72521.1"/>
    </source>
</evidence>
<protein>
    <submittedName>
        <fullName evidence="2">ABC-2 family transporter protein</fullName>
    </submittedName>
</protein>
<feature type="transmembrane region" description="Helical" evidence="1">
    <location>
        <begin position="191"/>
        <end position="216"/>
    </location>
</feature>
<proteinExistence type="predicted"/>
<keyword evidence="1" id="KW-0812">Transmembrane</keyword>
<dbReference type="InterPro" id="IPR025699">
    <property type="entry name" value="ABC2_memb-like"/>
</dbReference>
<evidence type="ECO:0000256" key="1">
    <source>
        <dbReference type="SAM" id="Phobius"/>
    </source>
</evidence>
<accession>A0A1T5L966</accession>
<feature type="transmembrane region" description="Helical" evidence="1">
    <location>
        <begin position="149"/>
        <end position="169"/>
    </location>
</feature>
<dbReference type="AlphaFoldDB" id="A0A1T5L966"/>
<keyword evidence="1" id="KW-0472">Membrane</keyword>